<evidence type="ECO:0000256" key="6">
    <source>
        <dbReference type="ARBA" id="ARBA00022692"/>
    </source>
</evidence>
<evidence type="ECO:0000256" key="15">
    <source>
        <dbReference type="SAM" id="Phobius"/>
    </source>
</evidence>
<evidence type="ECO:0000313" key="19">
    <source>
        <dbReference type="Proteomes" id="UP001237448"/>
    </source>
</evidence>
<dbReference type="Pfam" id="PF06481">
    <property type="entry name" value="COX_ARM"/>
    <property type="match status" value="1"/>
</dbReference>
<reference evidence="18 19" key="1">
    <citation type="submission" date="2023-07" db="EMBL/GenBank/DDBJ databases">
        <title>Genomic Encyclopedia of Type Strains, Phase IV (KMG-IV): sequencing the most valuable type-strain genomes for metagenomic binning, comparative biology and taxonomic classification.</title>
        <authorList>
            <person name="Goeker M."/>
        </authorList>
    </citation>
    <scope>NUCLEOTIDE SEQUENCE [LARGE SCALE GENOMIC DNA]</scope>
    <source>
        <strain evidence="18 19">DSM 5896</strain>
    </source>
</reference>
<dbReference type="PROSITE" id="PS50999">
    <property type="entry name" value="COX2_TM"/>
    <property type="match status" value="1"/>
</dbReference>
<evidence type="ECO:0000256" key="7">
    <source>
        <dbReference type="ARBA" id="ARBA00022729"/>
    </source>
</evidence>
<dbReference type="PANTHER" id="PTHR22888">
    <property type="entry name" value="CYTOCHROME C OXIDASE, SUBUNIT II"/>
    <property type="match status" value="1"/>
</dbReference>
<feature type="domain" description="Cytochrome oxidase subunit II copper A binding" evidence="16">
    <location>
        <begin position="127"/>
        <end position="239"/>
    </location>
</feature>
<dbReference type="InterPro" id="IPR006333">
    <property type="entry name" value="Cyt_o_ubiquinol_oxidase_su2"/>
</dbReference>
<evidence type="ECO:0000256" key="9">
    <source>
        <dbReference type="ARBA" id="ARBA00022989"/>
    </source>
</evidence>
<evidence type="ECO:0000259" key="17">
    <source>
        <dbReference type="PROSITE" id="PS50999"/>
    </source>
</evidence>
<comment type="caution">
    <text evidence="18">The sequence shown here is derived from an EMBL/GenBank/DDBJ whole genome shotgun (WGS) entry which is preliminary data.</text>
</comment>
<dbReference type="SUPFAM" id="SSF49503">
    <property type="entry name" value="Cupredoxins"/>
    <property type="match status" value="1"/>
</dbReference>
<keyword evidence="4" id="KW-1003">Cell membrane</keyword>
<feature type="domain" description="Cytochrome oxidase subunit II transmembrane region profile" evidence="17">
    <location>
        <begin position="15"/>
        <end position="112"/>
    </location>
</feature>
<keyword evidence="8" id="KW-0249">Electron transport</keyword>
<dbReference type="InterPro" id="IPR008972">
    <property type="entry name" value="Cupredoxin"/>
</dbReference>
<evidence type="ECO:0000313" key="18">
    <source>
        <dbReference type="EMBL" id="MDQ0395340.1"/>
    </source>
</evidence>
<dbReference type="PROSITE" id="PS51257">
    <property type="entry name" value="PROKAR_LIPOPROTEIN"/>
    <property type="match status" value="1"/>
</dbReference>
<comment type="similarity">
    <text evidence="2">Belongs to the cytochrome c oxidase subunit 2 family.</text>
</comment>
<keyword evidence="10 18" id="KW-0560">Oxidoreductase</keyword>
<dbReference type="Gene3D" id="1.10.287.90">
    <property type="match status" value="1"/>
</dbReference>
<dbReference type="InterPro" id="IPR034227">
    <property type="entry name" value="CuRO_UO_II"/>
</dbReference>
<evidence type="ECO:0000259" key="16">
    <source>
        <dbReference type="PROSITE" id="PS50857"/>
    </source>
</evidence>
<dbReference type="Proteomes" id="UP001237448">
    <property type="component" value="Unassembled WGS sequence"/>
</dbReference>
<evidence type="ECO:0000256" key="5">
    <source>
        <dbReference type="ARBA" id="ARBA00022660"/>
    </source>
</evidence>
<keyword evidence="6 15" id="KW-0812">Transmembrane</keyword>
<dbReference type="RefSeq" id="WP_307433943.1">
    <property type="nucleotide sequence ID" value="NZ_JAUSVK010000001.1"/>
</dbReference>
<keyword evidence="9 15" id="KW-1133">Transmembrane helix</keyword>
<evidence type="ECO:0000256" key="12">
    <source>
        <dbReference type="ARBA" id="ARBA00023139"/>
    </source>
</evidence>
<evidence type="ECO:0000256" key="4">
    <source>
        <dbReference type="ARBA" id="ARBA00022475"/>
    </source>
</evidence>
<sequence length="387" mass="41219">MARLRILALLPILLLLGACNAIVLSPPGDIAAQQGRLVMISTGLMLVIILPVMALTVLFAWRYRQSNKAAIYKPDWDHSTQLELVIWSAPLLIIICLGAITWASTHLLDPYRPLGNASAGKAAGAAVKPLAVEVVALDWKWLFIYPEYGIASVNELAAPAGRPIDFRITSSSVMNSFYIPALAGQIYAMPGMQTRLHAVMGTAGTYEGFSANYSGAGFSGMRFAFHSQDGAAFDKWTAEVKAAGGMLDRSGYLALERPSENEPVRHYGAVDPGLFAAILNMCVEPGKMCMSEMSAIDAKGGLGLEAVGKTLPLTYDKYARRGAVFGPARSYVASLCTPDDIRGEAPRPVADPAAPNASPLRGAGLPWPGLLPSRFQLPASASRPSNS</sequence>
<evidence type="ECO:0000256" key="14">
    <source>
        <dbReference type="ARBA" id="ARBA00030198"/>
    </source>
</evidence>
<dbReference type="InterPro" id="IPR011759">
    <property type="entry name" value="Cyt_c_oxidase_su2_TM_dom"/>
</dbReference>
<evidence type="ECO:0000256" key="8">
    <source>
        <dbReference type="ARBA" id="ARBA00022982"/>
    </source>
</evidence>
<feature type="transmembrane region" description="Helical" evidence="15">
    <location>
        <begin position="37"/>
        <end position="61"/>
    </location>
</feature>
<evidence type="ECO:0000256" key="13">
    <source>
        <dbReference type="ARBA" id="ARBA00023288"/>
    </source>
</evidence>
<accession>A0ABU0FMR1</accession>
<dbReference type="EMBL" id="JAUSVK010000001">
    <property type="protein sequence ID" value="MDQ0395340.1"/>
    <property type="molecule type" value="Genomic_DNA"/>
</dbReference>
<comment type="subcellular location">
    <subcellularLocation>
        <location evidence="1">Cell membrane</location>
        <topology evidence="1">Multi-pass membrane protein</topology>
    </subcellularLocation>
</comment>
<protein>
    <recommendedName>
        <fullName evidence="14">Ubiquinol oxidase polypeptide II</fullName>
    </recommendedName>
</protein>
<dbReference type="PROSITE" id="PS50857">
    <property type="entry name" value="COX2_CUA"/>
    <property type="match status" value="1"/>
</dbReference>
<keyword evidence="12" id="KW-0564">Palmitate</keyword>
<keyword evidence="11 15" id="KW-0472">Membrane</keyword>
<evidence type="ECO:0000256" key="10">
    <source>
        <dbReference type="ARBA" id="ARBA00023002"/>
    </source>
</evidence>
<dbReference type="SUPFAM" id="SSF81464">
    <property type="entry name" value="Cytochrome c oxidase subunit II-like, transmembrane region"/>
    <property type="match status" value="1"/>
</dbReference>
<dbReference type="InterPro" id="IPR002429">
    <property type="entry name" value="CcO_II-like_C"/>
</dbReference>
<evidence type="ECO:0000256" key="3">
    <source>
        <dbReference type="ARBA" id="ARBA00022448"/>
    </source>
</evidence>
<feature type="transmembrane region" description="Helical" evidence="15">
    <location>
        <begin position="82"/>
        <end position="103"/>
    </location>
</feature>
<evidence type="ECO:0000256" key="11">
    <source>
        <dbReference type="ARBA" id="ARBA00023136"/>
    </source>
</evidence>
<dbReference type="CDD" id="cd04212">
    <property type="entry name" value="CuRO_UO_II"/>
    <property type="match status" value="1"/>
</dbReference>
<evidence type="ECO:0000256" key="2">
    <source>
        <dbReference type="ARBA" id="ARBA00007866"/>
    </source>
</evidence>
<dbReference type="GO" id="GO:0016491">
    <property type="term" value="F:oxidoreductase activity"/>
    <property type="evidence" value="ECO:0007669"/>
    <property type="project" value="UniProtKB-KW"/>
</dbReference>
<dbReference type="NCBIfam" id="TIGR01433">
    <property type="entry name" value="CyoA"/>
    <property type="match status" value="1"/>
</dbReference>
<dbReference type="InterPro" id="IPR036257">
    <property type="entry name" value="Cyt_c_oxidase_su2_TM_sf"/>
</dbReference>
<gene>
    <name evidence="18" type="ORF">J3R73_005132</name>
</gene>
<name>A0ABU0FMR1_9HYPH</name>
<keyword evidence="19" id="KW-1185">Reference proteome</keyword>
<organism evidence="18 19">
    <name type="scientific">Labrys monachus</name>
    <dbReference type="NCBI Taxonomy" id="217067"/>
    <lineage>
        <taxon>Bacteria</taxon>
        <taxon>Pseudomonadati</taxon>
        <taxon>Pseudomonadota</taxon>
        <taxon>Alphaproteobacteria</taxon>
        <taxon>Hyphomicrobiales</taxon>
        <taxon>Xanthobacteraceae</taxon>
        <taxon>Labrys</taxon>
    </lineage>
</organism>
<dbReference type="InterPro" id="IPR010514">
    <property type="entry name" value="COX_ARM"/>
</dbReference>
<dbReference type="PANTHER" id="PTHR22888:SF18">
    <property type="entry name" value="CYTOCHROME BO(3) UBIQUINOL OXIDASE SUBUNIT 2"/>
    <property type="match status" value="1"/>
</dbReference>
<dbReference type="Gene3D" id="2.60.40.420">
    <property type="entry name" value="Cupredoxins - blue copper proteins"/>
    <property type="match status" value="1"/>
</dbReference>
<proteinExistence type="inferred from homology"/>
<evidence type="ECO:0000256" key="1">
    <source>
        <dbReference type="ARBA" id="ARBA00004651"/>
    </source>
</evidence>
<keyword evidence="3" id="KW-0813">Transport</keyword>
<keyword evidence="7" id="KW-0732">Signal</keyword>
<keyword evidence="5" id="KW-0679">Respiratory chain</keyword>
<keyword evidence="13" id="KW-0449">Lipoprotein</keyword>
<dbReference type="InterPro" id="IPR045187">
    <property type="entry name" value="CcO_II"/>
</dbReference>